<dbReference type="InterPro" id="IPR032710">
    <property type="entry name" value="NTF2-like_dom_sf"/>
</dbReference>
<dbReference type="SUPFAM" id="SSF54427">
    <property type="entry name" value="NTF2-like"/>
    <property type="match status" value="1"/>
</dbReference>
<organism evidence="2 3">
    <name type="scientific">Shimia gijangensis</name>
    <dbReference type="NCBI Taxonomy" id="1470563"/>
    <lineage>
        <taxon>Bacteria</taxon>
        <taxon>Pseudomonadati</taxon>
        <taxon>Pseudomonadota</taxon>
        <taxon>Alphaproteobacteria</taxon>
        <taxon>Rhodobacterales</taxon>
        <taxon>Roseobacteraceae</taxon>
    </lineage>
</organism>
<sequence length="124" mass="13787">MTQTYPPTLDDILILEKQVWQALIDGDPVADGAMLTSDFLGVYPSGFSNKVGHTGQLDQGPTMAEYRLSQARLVPLGEGRVLLAYHAAYRAVDAVKWDAMYISSIWEHRDNEWLNSFSQDTPAA</sequence>
<dbReference type="Pfam" id="PF14534">
    <property type="entry name" value="DUF4440"/>
    <property type="match status" value="1"/>
</dbReference>
<dbReference type="Gene3D" id="3.10.450.50">
    <property type="match status" value="1"/>
</dbReference>
<dbReference type="STRING" id="1470563.SAMN05444000_11555"/>
<accession>A0A1M6N5Y2</accession>
<evidence type="ECO:0000313" key="2">
    <source>
        <dbReference type="EMBL" id="SHJ91129.1"/>
    </source>
</evidence>
<reference evidence="3" key="1">
    <citation type="submission" date="2016-11" db="EMBL/GenBank/DDBJ databases">
        <authorList>
            <person name="Varghese N."/>
            <person name="Submissions S."/>
        </authorList>
    </citation>
    <scope>NUCLEOTIDE SEQUENCE [LARGE SCALE GENOMIC DNA]</scope>
    <source>
        <strain evidence="3">DSM 100564</strain>
    </source>
</reference>
<proteinExistence type="predicted"/>
<name>A0A1M6N5Y2_9RHOB</name>
<dbReference type="OrthoDB" id="4479885at2"/>
<gene>
    <name evidence="2" type="ORF">SAMN05444000_11555</name>
</gene>
<evidence type="ECO:0000259" key="1">
    <source>
        <dbReference type="Pfam" id="PF14534"/>
    </source>
</evidence>
<dbReference type="RefSeq" id="WP_073253729.1">
    <property type="nucleotide sequence ID" value="NZ_FQZQ01000015.1"/>
</dbReference>
<dbReference type="AlphaFoldDB" id="A0A1M6N5Y2"/>
<evidence type="ECO:0000313" key="3">
    <source>
        <dbReference type="Proteomes" id="UP000183982"/>
    </source>
</evidence>
<dbReference type="Proteomes" id="UP000183982">
    <property type="component" value="Unassembled WGS sequence"/>
</dbReference>
<feature type="domain" description="DUF4440" evidence="1">
    <location>
        <begin position="15"/>
        <end position="114"/>
    </location>
</feature>
<dbReference type="EMBL" id="FQZQ01000015">
    <property type="protein sequence ID" value="SHJ91129.1"/>
    <property type="molecule type" value="Genomic_DNA"/>
</dbReference>
<dbReference type="InterPro" id="IPR027843">
    <property type="entry name" value="DUF4440"/>
</dbReference>
<keyword evidence="3" id="KW-1185">Reference proteome</keyword>
<protein>
    <recommendedName>
        <fullName evidence="1">DUF4440 domain-containing protein</fullName>
    </recommendedName>
</protein>